<dbReference type="PRINTS" id="PR00420">
    <property type="entry name" value="RNGMNOXGNASE"/>
</dbReference>
<dbReference type="PANTHER" id="PTHR43004:SF19">
    <property type="entry name" value="BINDING MONOOXYGENASE, PUTATIVE (JCVI)-RELATED"/>
    <property type="match status" value="1"/>
</dbReference>
<dbReference type="PANTHER" id="PTHR43004">
    <property type="entry name" value="TRK SYSTEM POTASSIUM UPTAKE PROTEIN"/>
    <property type="match status" value="1"/>
</dbReference>
<dbReference type="EMBL" id="JACHLK010000001">
    <property type="protein sequence ID" value="MBB6557442.1"/>
    <property type="molecule type" value="Genomic_DNA"/>
</dbReference>
<dbReference type="Gene3D" id="3.30.70.2450">
    <property type="match status" value="1"/>
</dbReference>
<name>A0A7X0P8V2_9BURK</name>
<evidence type="ECO:0000256" key="1">
    <source>
        <dbReference type="ARBA" id="ARBA00001974"/>
    </source>
</evidence>
<dbReference type="InterPro" id="IPR050641">
    <property type="entry name" value="RIFMO-like"/>
</dbReference>
<dbReference type="RefSeq" id="WP_184854904.1">
    <property type="nucleotide sequence ID" value="NZ_JACHLK010000001.1"/>
</dbReference>
<dbReference type="InterPro" id="IPR002938">
    <property type="entry name" value="FAD-bd"/>
</dbReference>
<keyword evidence="3" id="KW-0274">FAD</keyword>
<dbReference type="SUPFAM" id="SSF51905">
    <property type="entry name" value="FAD/NAD(P)-binding domain"/>
    <property type="match status" value="1"/>
</dbReference>
<comment type="cofactor">
    <cofactor evidence="1">
        <name>FAD</name>
        <dbReference type="ChEBI" id="CHEBI:57692"/>
    </cofactor>
</comment>
<dbReference type="Proteomes" id="UP000575083">
    <property type="component" value="Unassembled WGS sequence"/>
</dbReference>
<dbReference type="Gene3D" id="3.50.50.60">
    <property type="entry name" value="FAD/NAD(P)-binding domain"/>
    <property type="match status" value="1"/>
</dbReference>
<dbReference type="GO" id="GO:0071949">
    <property type="term" value="F:FAD binding"/>
    <property type="evidence" value="ECO:0007669"/>
    <property type="project" value="InterPro"/>
</dbReference>
<keyword evidence="6" id="KW-1185">Reference proteome</keyword>
<comment type="caution">
    <text evidence="5">The sequence shown here is derived from an EMBL/GenBank/DDBJ whole genome shotgun (WGS) entry which is preliminary data.</text>
</comment>
<dbReference type="GO" id="GO:0016709">
    <property type="term" value="F:oxidoreductase activity, acting on paired donors, with incorporation or reduction of molecular oxygen, NAD(P)H as one donor, and incorporation of one atom of oxygen"/>
    <property type="evidence" value="ECO:0007669"/>
    <property type="project" value="UniProtKB-ARBA"/>
</dbReference>
<evidence type="ECO:0000259" key="4">
    <source>
        <dbReference type="Pfam" id="PF01494"/>
    </source>
</evidence>
<evidence type="ECO:0000256" key="2">
    <source>
        <dbReference type="ARBA" id="ARBA00022630"/>
    </source>
</evidence>
<dbReference type="AlphaFoldDB" id="A0A7X0P8V2"/>
<sequence length="509" mass="54541">MPHAPVLIVGAGPTGLVLALWLTRQGVPVRIIDKAAGPGTASRAMAVQARTLELYRQLDLADAVVASGHTIPAIHLWTTGQRRATLSFGSAGQDLTPYAFLLVYPQDQHERLLVARLQALGVGVEWRTECLGFEDQGERIVAQLRLPDGSEQACAAPYLAGCDGARSVVRHQIGAGFPGGTYDKIFYVADVDARGPAATNGQAHIALDHADFAAWLPYDNQGRGRLIGVVGDERAQRAESLAFDDVGHSAIASVGLQVRAVHWFSTYRVHHRVTDHYRRGRAFLVGDAAHVHSPAGGQGMNTGIGDAINLAWKLAAVLQHGAPDALLDSYEAERRAFALKLVETTDRLFSFVTADGSFADFMRTRIAPLLVPLASGAGAVREYAFRMVSQTMISYHDGPLAAGQAGAVRSGDRLPWVRTADNHGPLADIAWQVHVYGDAPGELAAWCTSQGIALHRFPFGPAHEAVGLARGAAYLLRPDSYVACADPQARCAVLQAYLERHLGAGTRRS</sequence>
<dbReference type="Pfam" id="PF01494">
    <property type="entry name" value="FAD_binding_3"/>
    <property type="match status" value="1"/>
</dbReference>
<feature type="domain" description="FAD-binding" evidence="4">
    <location>
        <begin position="4"/>
        <end position="344"/>
    </location>
</feature>
<proteinExistence type="predicted"/>
<reference evidence="5 6" key="1">
    <citation type="submission" date="2020-08" db="EMBL/GenBank/DDBJ databases">
        <title>Functional genomics of gut bacteria from endangered species of beetles.</title>
        <authorList>
            <person name="Carlos-Shanley C."/>
        </authorList>
    </citation>
    <scope>NUCLEOTIDE SEQUENCE [LARGE SCALE GENOMIC DNA]</scope>
    <source>
        <strain evidence="5 6">S00198</strain>
    </source>
</reference>
<gene>
    <name evidence="5" type="ORF">HNP48_000106</name>
</gene>
<evidence type="ECO:0000256" key="3">
    <source>
        <dbReference type="ARBA" id="ARBA00022827"/>
    </source>
</evidence>
<accession>A0A7X0P8V2</accession>
<organism evidence="5 6">
    <name type="scientific">Acidovorax soli</name>
    <dbReference type="NCBI Taxonomy" id="592050"/>
    <lineage>
        <taxon>Bacteria</taxon>
        <taxon>Pseudomonadati</taxon>
        <taxon>Pseudomonadota</taxon>
        <taxon>Betaproteobacteria</taxon>
        <taxon>Burkholderiales</taxon>
        <taxon>Comamonadaceae</taxon>
        <taxon>Acidovorax</taxon>
    </lineage>
</organism>
<dbReference type="InterPro" id="IPR036188">
    <property type="entry name" value="FAD/NAD-bd_sf"/>
</dbReference>
<evidence type="ECO:0000313" key="6">
    <source>
        <dbReference type="Proteomes" id="UP000575083"/>
    </source>
</evidence>
<evidence type="ECO:0000313" key="5">
    <source>
        <dbReference type="EMBL" id="MBB6557442.1"/>
    </source>
</evidence>
<protein>
    <submittedName>
        <fullName evidence="5">2-polyprenyl-6-methoxyphenol hydroxylase-like FAD-dependent oxidoreductase</fullName>
    </submittedName>
</protein>
<keyword evidence="2" id="KW-0285">Flavoprotein</keyword>